<protein>
    <submittedName>
        <fullName evidence="3">NACHT, LRR and PYD domains-containing protein 12-like</fullName>
    </submittedName>
</protein>
<proteinExistence type="predicted"/>
<evidence type="ECO:0000256" key="1">
    <source>
        <dbReference type="ARBA" id="ARBA00022614"/>
    </source>
</evidence>
<evidence type="ECO:0000313" key="4">
    <source>
        <dbReference type="Proteomes" id="UP000472260"/>
    </source>
</evidence>
<dbReference type="FunFam" id="3.80.10.10:FF:000782">
    <property type="entry name" value="Si:ch211-196h16.4"/>
    <property type="match status" value="1"/>
</dbReference>
<dbReference type="AlphaFoldDB" id="A0A671SHD9"/>
<dbReference type="InterPro" id="IPR006553">
    <property type="entry name" value="Leu-rich_rpt_Cys-con_subtyp"/>
</dbReference>
<dbReference type="SUPFAM" id="SSF52047">
    <property type="entry name" value="RNI-like"/>
    <property type="match status" value="1"/>
</dbReference>
<dbReference type="InterPro" id="IPR001611">
    <property type="entry name" value="Leu-rich_rpt"/>
</dbReference>
<keyword evidence="1" id="KW-0433">Leucine-rich repeat</keyword>
<dbReference type="CDD" id="cd00116">
    <property type="entry name" value="LRR_RI"/>
    <property type="match status" value="1"/>
</dbReference>
<evidence type="ECO:0000256" key="2">
    <source>
        <dbReference type="ARBA" id="ARBA00022737"/>
    </source>
</evidence>
<gene>
    <name evidence="3" type="primary">LOC107703968</name>
</gene>
<dbReference type="Gene3D" id="3.80.10.10">
    <property type="entry name" value="Ribonuclease Inhibitor"/>
    <property type="match status" value="3"/>
</dbReference>
<dbReference type="Proteomes" id="UP000472260">
    <property type="component" value="Unassembled WGS sequence"/>
</dbReference>
<dbReference type="SMART" id="SM00367">
    <property type="entry name" value="LRR_CC"/>
    <property type="match status" value="6"/>
</dbReference>
<dbReference type="InterPro" id="IPR032675">
    <property type="entry name" value="LRR_dom_sf"/>
</dbReference>
<dbReference type="InterPro" id="IPR051261">
    <property type="entry name" value="NLR"/>
</dbReference>
<sequence>IELGDCSLMEQIQHYVTAGTVNKVKLSSSQWSVLIFVLLTSEQEMNVFKLKDFVGSQIKADEVLLKLLPVVKAYRSAQLNSCGVTDECCVALASVLRSNPSQLRELNVSGNKLGNSGVKMFSSGLENPHCKLEKLWLRYCEITDEGCAALASALRSNPSHLRELDLSWNKLGDSGLKQLCEGLKDPQCKLEKLWLRYCEITDEGCAALASALRSNPSHLRELDLSWNKLGDSGLKQLCEGLKDPQCKLEKLCLSSCDVTDEGCVALASVMKSNPSHLRELNLSWNKLRDPGVKLLSGGLENPHCKLETLCVTYHGCAALASALRSNPSHLRELDLTKNKLTDSGVKLLSDIRNNVDYKLETLR</sequence>
<accession>A0A671SHD9</accession>
<organism evidence="3 4">
    <name type="scientific">Sinocyclocheilus anshuiensis</name>
    <dbReference type="NCBI Taxonomy" id="1608454"/>
    <lineage>
        <taxon>Eukaryota</taxon>
        <taxon>Metazoa</taxon>
        <taxon>Chordata</taxon>
        <taxon>Craniata</taxon>
        <taxon>Vertebrata</taxon>
        <taxon>Euteleostomi</taxon>
        <taxon>Actinopterygii</taxon>
        <taxon>Neopterygii</taxon>
        <taxon>Teleostei</taxon>
        <taxon>Ostariophysi</taxon>
        <taxon>Cypriniformes</taxon>
        <taxon>Cyprinidae</taxon>
        <taxon>Cyprininae</taxon>
        <taxon>Sinocyclocheilus</taxon>
    </lineage>
</organism>
<dbReference type="Pfam" id="PF13516">
    <property type="entry name" value="LRR_6"/>
    <property type="match status" value="8"/>
</dbReference>
<name>A0A671SHD9_9TELE</name>
<reference evidence="3" key="2">
    <citation type="submission" date="2025-09" db="UniProtKB">
        <authorList>
            <consortium name="Ensembl"/>
        </authorList>
    </citation>
    <scope>IDENTIFICATION</scope>
</reference>
<reference evidence="3" key="1">
    <citation type="submission" date="2025-08" db="UniProtKB">
        <authorList>
            <consortium name="Ensembl"/>
        </authorList>
    </citation>
    <scope>IDENTIFICATION</scope>
</reference>
<dbReference type="FunFam" id="3.80.10.10:FF:000100">
    <property type="entry name" value="Si:dkey-11n14.1"/>
    <property type="match status" value="1"/>
</dbReference>
<dbReference type="Ensembl" id="ENSSANT00000102175.1">
    <property type="protein sequence ID" value="ENSSANP00000096191.1"/>
    <property type="gene ID" value="ENSSANG00000047430.1"/>
</dbReference>
<keyword evidence="2" id="KW-0677">Repeat</keyword>
<dbReference type="PANTHER" id="PTHR24106">
    <property type="entry name" value="NACHT, LRR AND CARD DOMAINS-CONTAINING"/>
    <property type="match status" value="1"/>
</dbReference>
<evidence type="ECO:0000313" key="3">
    <source>
        <dbReference type="Ensembl" id="ENSSANP00000096191.1"/>
    </source>
</evidence>
<keyword evidence="4" id="KW-1185">Reference proteome</keyword>
<dbReference type="SMART" id="SM00368">
    <property type="entry name" value="LRR_RI"/>
    <property type="match status" value="10"/>
</dbReference>